<comment type="caution">
    <text evidence="1">The sequence shown here is derived from an EMBL/GenBank/DDBJ whole genome shotgun (WGS) entry which is preliminary data.</text>
</comment>
<proteinExistence type="predicted"/>
<evidence type="ECO:0000313" key="2">
    <source>
        <dbReference type="Proteomes" id="UP000311919"/>
    </source>
</evidence>
<evidence type="ECO:0000313" key="1">
    <source>
        <dbReference type="EMBL" id="TNN11398.1"/>
    </source>
</evidence>
<name>A0A4Z2D4M2_SCHJA</name>
<accession>A0A4Z2D4M2</accession>
<reference evidence="1 2" key="1">
    <citation type="submission" date="2019-03" db="EMBL/GenBank/DDBJ databases">
        <title>An improved genome assembly of the fluke Schistosoma japonicum.</title>
        <authorList>
            <person name="Hu W."/>
            <person name="Luo F."/>
            <person name="Yin M."/>
            <person name="Mo X."/>
            <person name="Sun C."/>
            <person name="Wu Q."/>
            <person name="Zhu B."/>
            <person name="Xiang M."/>
            <person name="Wang J."/>
            <person name="Wang Y."/>
            <person name="Zhang T."/>
            <person name="Xu B."/>
            <person name="Zheng H."/>
            <person name="Feng Z."/>
        </authorList>
    </citation>
    <scope>NUCLEOTIDE SEQUENCE [LARGE SCALE GENOMIC DNA]</scope>
    <source>
        <strain evidence="1">HuSjv2</strain>
        <tissue evidence="1">Worms</tissue>
    </source>
</reference>
<dbReference type="AlphaFoldDB" id="A0A4Z2D4M2"/>
<dbReference type="Proteomes" id="UP000311919">
    <property type="component" value="Unassembled WGS sequence"/>
</dbReference>
<gene>
    <name evidence="1" type="ORF">EWB00_004620</name>
</gene>
<sequence>MTVTVTACNQDCQHFHPSPLTFSAVVVVQTVNVVQVVNPAVDAIVQLVNANVLGVHVDVHVVLIVNKMKINYF</sequence>
<keyword evidence="2" id="KW-1185">Reference proteome</keyword>
<protein>
    <submittedName>
        <fullName evidence="1">Uncharacterized protein</fullName>
    </submittedName>
</protein>
<organism evidence="1 2">
    <name type="scientific">Schistosoma japonicum</name>
    <name type="common">Blood fluke</name>
    <dbReference type="NCBI Taxonomy" id="6182"/>
    <lineage>
        <taxon>Eukaryota</taxon>
        <taxon>Metazoa</taxon>
        <taxon>Spiralia</taxon>
        <taxon>Lophotrochozoa</taxon>
        <taxon>Platyhelminthes</taxon>
        <taxon>Trematoda</taxon>
        <taxon>Digenea</taxon>
        <taxon>Strigeidida</taxon>
        <taxon>Schistosomatoidea</taxon>
        <taxon>Schistosomatidae</taxon>
        <taxon>Schistosoma</taxon>
    </lineage>
</organism>
<dbReference type="EMBL" id="SKCS01000295">
    <property type="protein sequence ID" value="TNN11398.1"/>
    <property type="molecule type" value="Genomic_DNA"/>
</dbReference>